<reference evidence="1 2" key="1">
    <citation type="journal article" date="2016" name="Mol. Biol. Evol.">
        <title>Comparative Genomics of Early-Diverging Mushroom-Forming Fungi Provides Insights into the Origins of Lignocellulose Decay Capabilities.</title>
        <authorList>
            <person name="Nagy L.G."/>
            <person name="Riley R."/>
            <person name="Tritt A."/>
            <person name="Adam C."/>
            <person name="Daum C."/>
            <person name="Floudas D."/>
            <person name="Sun H."/>
            <person name="Yadav J.S."/>
            <person name="Pangilinan J."/>
            <person name="Larsson K.H."/>
            <person name="Matsuura K."/>
            <person name="Barry K."/>
            <person name="Labutti K."/>
            <person name="Kuo R."/>
            <person name="Ohm R.A."/>
            <person name="Bhattacharya S.S."/>
            <person name="Shirouzu T."/>
            <person name="Yoshinaga Y."/>
            <person name="Martin F.M."/>
            <person name="Grigoriev I.V."/>
            <person name="Hibbett D.S."/>
        </authorList>
    </citation>
    <scope>NUCLEOTIDE SEQUENCE [LARGE SCALE GENOMIC DNA]</scope>
    <source>
        <strain evidence="1 2">CBS 109695</strain>
    </source>
</reference>
<sequence>MNHLDQWLSEHNGCWADVIPAVYNLSLHTAVIPKLVYLLPLVSTPLFNAPSTSFHPSTT</sequence>
<evidence type="ECO:0000313" key="2">
    <source>
        <dbReference type="Proteomes" id="UP000076532"/>
    </source>
</evidence>
<organism evidence="1 2">
    <name type="scientific">Athelia psychrophila</name>
    <dbReference type="NCBI Taxonomy" id="1759441"/>
    <lineage>
        <taxon>Eukaryota</taxon>
        <taxon>Fungi</taxon>
        <taxon>Dikarya</taxon>
        <taxon>Basidiomycota</taxon>
        <taxon>Agaricomycotina</taxon>
        <taxon>Agaricomycetes</taxon>
        <taxon>Agaricomycetidae</taxon>
        <taxon>Atheliales</taxon>
        <taxon>Atheliaceae</taxon>
        <taxon>Athelia</taxon>
    </lineage>
</organism>
<gene>
    <name evidence="1" type="ORF">FIBSPDRAFT_874399</name>
</gene>
<name>A0A165XKY6_9AGAM</name>
<protein>
    <submittedName>
        <fullName evidence="1">Uncharacterized protein</fullName>
    </submittedName>
</protein>
<dbReference type="EMBL" id="KV417717">
    <property type="protein sequence ID" value="KZP08647.1"/>
    <property type="molecule type" value="Genomic_DNA"/>
</dbReference>
<proteinExistence type="predicted"/>
<dbReference type="Proteomes" id="UP000076532">
    <property type="component" value="Unassembled WGS sequence"/>
</dbReference>
<evidence type="ECO:0000313" key="1">
    <source>
        <dbReference type="EMBL" id="KZP08647.1"/>
    </source>
</evidence>
<dbReference type="AlphaFoldDB" id="A0A165XKY6"/>
<keyword evidence="2" id="KW-1185">Reference proteome</keyword>
<accession>A0A165XKY6</accession>